<protein>
    <recommendedName>
        <fullName evidence="3">Ubiquitin-like protease family profile domain-containing protein</fullName>
    </recommendedName>
</protein>
<dbReference type="Proteomes" id="UP001165289">
    <property type="component" value="Unassembled WGS sequence"/>
</dbReference>
<keyword evidence="2" id="KW-1185">Reference proteome</keyword>
<comment type="caution">
    <text evidence="1">The sequence shown here is derived from an EMBL/GenBank/DDBJ whole genome shotgun (WGS) entry which is preliminary data.</text>
</comment>
<evidence type="ECO:0000313" key="2">
    <source>
        <dbReference type="Proteomes" id="UP001165289"/>
    </source>
</evidence>
<dbReference type="PANTHER" id="PTHR34718">
    <property type="entry name" value="PHD-TYPE DOMAIN-CONTAINING PROTEIN"/>
    <property type="match status" value="1"/>
</dbReference>
<organism evidence="1 2">
    <name type="scientific">Oopsacas minuta</name>
    <dbReference type="NCBI Taxonomy" id="111878"/>
    <lineage>
        <taxon>Eukaryota</taxon>
        <taxon>Metazoa</taxon>
        <taxon>Porifera</taxon>
        <taxon>Hexactinellida</taxon>
        <taxon>Hexasterophora</taxon>
        <taxon>Lyssacinosida</taxon>
        <taxon>Leucopsacidae</taxon>
        <taxon>Oopsacas</taxon>
    </lineage>
</organism>
<evidence type="ECO:0008006" key="3">
    <source>
        <dbReference type="Google" id="ProtNLM"/>
    </source>
</evidence>
<reference evidence="1 2" key="1">
    <citation type="journal article" date="2023" name="BMC Biol.">
        <title>The compact genome of the sponge Oopsacas minuta (Hexactinellida) is lacking key metazoan core genes.</title>
        <authorList>
            <person name="Santini S."/>
            <person name="Schenkelaars Q."/>
            <person name="Jourda C."/>
            <person name="Duchesne M."/>
            <person name="Belahbib H."/>
            <person name="Rocher C."/>
            <person name="Selva M."/>
            <person name="Riesgo A."/>
            <person name="Vervoort M."/>
            <person name="Leys S.P."/>
            <person name="Kodjabachian L."/>
            <person name="Le Bivic A."/>
            <person name="Borchiellini C."/>
            <person name="Claverie J.M."/>
            <person name="Renard E."/>
        </authorList>
    </citation>
    <scope>NUCLEOTIDE SEQUENCE [LARGE SCALE GENOMIC DNA]</scope>
    <source>
        <strain evidence="1">SPO-2</strain>
    </source>
</reference>
<sequence>MGSLSLRKQVAVILQTTECSFELHFVETQRQLEGADYGLFSIALATTLCQGIDLHMCFFDQTQMRIHLHSRLEQLNMTLFPPSKKPRRECMKRWQRKVVVTSRYSGVSRLLITSVLIHMG</sequence>
<dbReference type="EMBL" id="JAKMXF010000128">
    <property type="protein sequence ID" value="KAI6657028.1"/>
    <property type="molecule type" value="Genomic_DNA"/>
</dbReference>
<proteinExistence type="predicted"/>
<evidence type="ECO:0000313" key="1">
    <source>
        <dbReference type="EMBL" id="KAI6657028.1"/>
    </source>
</evidence>
<dbReference type="AlphaFoldDB" id="A0AAV7K746"/>
<accession>A0AAV7K746</accession>
<name>A0AAV7K746_9METZ</name>
<dbReference type="PANTHER" id="PTHR34718:SF2">
    <property type="entry name" value="PHD-TYPE DOMAIN-CONTAINING PROTEIN"/>
    <property type="match status" value="1"/>
</dbReference>
<gene>
    <name evidence="1" type="ORF">LOD99_11227</name>
</gene>